<dbReference type="GO" id="GO:0003743">
    <property type="term" value="F:translation initiation factor activity"/>
    <property type="evidence" value="ECO:0007669"/>
    <property type="project" value="UniProtKB-KW"/>
</dbReference>
<reference evidence="5 6" key="1">
    <citation type="submission" date="2017-01" db="EMBL/GenBank/DDBJ databases">
        <title>Genome Sequencing of a Marine Spirillum, Oceanospirillum multiglobuliferum ATCC 33336, from Japan.</title>
        <authorList>
            <person name="Carney J.G."/>
            <person name="Trachtenberg A.M."/>
            <person name="Rheaume B.A."/>
            <person name="Linnane J.D."/>
            <person name="Pitts N.L."/>
            <person name="Mykles D.L."/>
            <person name="Maclea K.S."/>
        </authorList>
    </citation>
    <scope>NUCLEOTIDE SEQUENCE [LARGE SCALE GENOMIC DNA]</scope>
    <source>
        <strain evidence="5 6">ATCC 33336</strain>
    </source>
</reference>
<evidence type="ECO:0000256" key="2">
    <source>
        <dbReference type="ARBA" id="ARBA00022845"/>
    </source>
</evidence>
<accession>A0A1T4RZW1</accession>
<keyword evidence="5" id="KW-0396">Initiation factor</keyword>
<dbReference type="AlphaFoldDB" id="A0A1T4RZW1"/>
<comment type="caution">
    <text evidence="5">The sequence shown here is derived from an EMBL/GenBank/DDBJ whole genome shotgun (WGS) entry which is preliminary data.</text>
</comment>
<dbReference type="NCBIfam" id="TIGR01158">
    <property type="entry name" value="SUI1_rel"/>
    <property type="match status" value="1"/>
</dbReference>
<dbReference type="GO" id="GO:0001731">
    <property type="term" value="P:formation of translation preinitiation complex"/>
    <property type="evidence" value="ECO:0007669"/>
    <property type="project" value="TreeGrafter"/>
</dbReference>
<dbReference type="NCBIfam" id="NF005297">
    <property type="entry name" value="PRK06824.1"/>
    <property type="match status" value="1"/>
</dbReference>
<evidence type="ECO:0000256" key="1">
    <source>
        <dbReference type="ARBA" id="ARBA00005422"/>
    </source>
</evidence>
<dbReference type="RefSeq" id="WP_078746203.1">
    <property type="nucleotide sequence ID" value="NZ_FUXG01000022.1"/>
</dbReference>
<gene>
    <name evidence="5" type="ORF">BTE48_13720</name>
</gene>
<protein>
    <submittedName>
        <fullName evidence="5">Translation initiation factor</fullName>
    </submittedName>
</protein>
<dbReference type="PANTHER" id="PTHR12789:SF0">
    <property type="entry name" value="DENSITY-REGULATED PROTEIN"/>
    <property type="match status" value="1"/>
</dbReference>
<evidence type="ECO:0000313" key="6">
    <source>
        <dbReference type="Proteomes" id="UP000191418"/>
    </source>
</evidence>
<sequence length="120" mass="12745">MSFEKLRGLVYSTETGRLCPDCEQPIDACTCKQADDCIPAGDGIVRVSRETKGRKGKGVTLITGVPVTPSELKDLAKALKARCGTGGAVKDHVIEIQGDQRDLLVTLLSEKGFKVKKAGG</sequence>
<keyword evidence="3" id="KW-0648">Protein biosynthesis</keyword>
<name>A0A1T4RZW1_9GAMM</name>
<dbReference type="PIRSF" id="PIRSF037511">
    <property type="entry name" value="Transl_init_SUI1_pro"/>
    <property type="match status" value="1"/>
</dbReference>
<dbReference type="InterPro" id="IPR050318">
    <property type="entry name" value="DENR/SUI1_TIF"/>
</dbReference>
<dbReference type="InterPro" id="IPR005872">
    <property type="entry name" value="SUI1_arc_bac"/>
</dbReference>
<dbReference type="InterPro" id="IPR036877">
    <property type="entry name" value="SUI1_dom_sf"/>
</dbReference>
<keyword evidence="6" id="KW-1185">Reference proteome</keyword>
<dbReference type="CDD" id="cd11567">
    <property type="entry name" value="YciH_like"/>
    <property type="match status" value="1"/>
</dbReference>
<evidence type="ECO:0000259" key="4">
    <source>
        <dbReference type="PROSITE" id="PS50296"/>
    </source>
</evidence>
<dbReference type="PANTHER" id="PTHR12789">
    <property type="entry name" value="DENSITY-REGULATED PROTEIN HOMOLOG"/>
    <property type="match status" value="1"/>
</dbReference>
<evidence type="ECO:0000256" key="3">
    <source>
        <dbReference type="ARBA" id="ARBA00022917"/>
    </source>
</evidence>
<dbReference type="STRING" id="64969.SAMN02745127_02667"/>
<dbReference type="InterPro" id="IPR001950">
    <property type="entry name" value="SUI1"/>
</dbReference>
<keyword evidence="2" id="KW-0810">Translation regulation</keyword>
<dbReference type="GO" id="GO:0006417">
    <property type="term" value="P:regulation of translation"/>
    <property type="evidence" value="ECO:0007669"/>
    <property type="project" value="UniProtKB-KW"/>
</dbReference>
<comment type="similarity">
    <text evidence="1">Belongs to the SUI1 family.</text>
</comment>
<evidence type="ECO:0000313" key="5">
    <source>
        <dbReference type="EMBL" id="OPX54543.1"/>
    </source>
</evidence>
<dbReference type="Pfam" id="PF01253">
    <property type="entry name" value="SUI1"/>
    <property type="match status" value="1"/>
</dbReference>
<dbReference type="FunFam" id="3.30.780.10:FF:000002">
    <property type="entry name" value="Stress response translation initiation inhibitor"/>
    <property type="match status" value="1"/>
</dbReference>
<organism evidence="5 6">
    <name type="scientific">Oceanospirillum multiglobuliferum</name>
    <dbReference type="NCBI Taxonomy" id="64969"/>
    <lineage>
        <taxon>Bacteria</taxon>
        <taxon>Pseudomonadati</taxon>
        <taxon>Pseudomonadota</taxon>
        <taxon>Gammaproteobacteria</taxon>
        <taxon>Oceanospirillales</taxon>
        <taxon>Oceanospirillaceae</taxon>
        <taxon>Oceanospirillum</taxon>
    </lineage>
</organism>
<dbReference type="GO" id="GO:0003729">
    <property type="term" value="F:mRNA binding"/>
    <property type="evidence" value="ECO:0007669"/>
    <property type="project" value="TreeGrafter"/>
</dbReference>
<dbReference type="EMBL" id="MTSM01000023">
    <property type="protein sequence ID" value="OPX54543.1"/>
    <property type="molecule type" value="Genomic_DNA"/>
</dbReference>
<dbReference type="GO" id="GO:0002188">
    <property type="term" value="P:translation reinitiation"/>
    <property type="evidence" value="ECO:0007669"/>
    <property type="project" value="TreeGrafter"/>
</dbReference>
<feature type="domain" description="SUI1" evidence="4">
    <location>
        <begin position="46"/>
        <end position="112"/>
    </location>
</feature>
<proteinExistence type="inferred from homology"/>
<dbReference type="SUPFAM" id="SSF55159">
    <property type="entry name" value="eIF1-like"/>
    <property type="match status" value="1"/>
</dbReference>
<dbReference type="Proteomes" id="UP000191418">
    <property type="component" value="Unassembled WGS sequence"/>
</dbReference>
<dbReference type="PROSITE" id="PS50296">
    <property type="entry name" value="SUI1"/>
    <property type="match status" value="1"/>
</dbReference>
<dbReference type="OrthoDB" id="9792915at2"/>
<dbReference type="Gene3D" id="3.30.780.10">
    <property type="entry name" value="SUI1-like domain"/>
    <property type="match status" value="1"/>
</dbReference>